<gene>
    <name evidence="1" type="ORF">GCM10011425_37000</name>
</gene>
<dbReference type="AlphaFoldDB" id="A0A917N320"/>
<reference evidence="1" key="1">
    <citation type="journal article" date="2014" name="Int. J. Syst. Evol. Microbiol.">
        <title>Complete genome sequence of Corynebacterium casei LMG S-19264T (=DSM 44701T), isolated from a smear-ripened cheese.</title>
        <authorList>
            <consortium name="US DOE Joint Genome Institute (JGI-PGF)"/>
            <person name="Walter F."/>
            <person name="Albersmeier A."/>
            <person name="Kalinowski J."/>
            <person name="Ruckert C."/>
        </authorList>
    </citation>
    <scope>NUCLEOTIDE SEQUENCE</scope>
    <source>
        <strain evidence="1">CCM 8711</strain>
    </source>
</reference>
<dbReference type="Gene3D" id="2.40.30.100">
    <property type="entry name" value="AF2212/PG0164-like"/>
    <property type="match status" value="1"/>
</dbReference>
<organism evidence="1 2">
    <name type="scientific">Mucilaginibacter galii</name>
    <dbReference type="NCBI Taxonomy" id="2005073"/>
    <lineage>
        <taxon>Bacteria</taxon>
        <taxon>Pseudomonadati</taxon>
        <taxon>Bacteroidota</taxon>
        <taxon>Sphingobacteriia</taxon>
        <taxon>Sphingobacteriales</taxon>
        <taxon>Sphingobacteriaceae</taxon>
        <taxon>Mucilaginibacter</taxon>
    </lineage>
</organism>
<dbReference type="Proteomes" id="UP000662074">
    <property type="component" value="Unassembled WGS sequence"/>
</dbReference>
<name>A0A917N320_9SPHI</name>
<dbReference type="EMBL" id="BMDO01000013">
    <property type="protein sequence ID" value="GGI52488.1"/>
    <property type="molecule type" value="Genomic_DNA"/>
</dbReference>
<evidence type="ECO:0008006" key="3">
    <source>
        <dbReference type="Google" id="ProtNLM"/>
    </source>
</evidence>
<accession>A0A917N320</accession>
<proteinExistence type="predicted"/>
<dbReference type="RefSeq" id="WP_229747213.1">
    <property type="nucleotide sequence ID" value="NZ_BMDO01000013.1"/>
</dbReference>
<dbReference type="SUPFAM" id="SSF141694">
    <property type="entry name" value="AF2212/PG0164-like"/>
    <property type="match status" value="1"/>
</dbReference>
<dbReference type="Pfam" id="PF08922">
    <property type="entry name" value="DUF1905"/>
    <property type="match status" value="1"/>
</dbReference>
<dbReference type="InterPro" id="IPR015018">
    <property type="entry name" value="DUF1905"/>
</dbReference>
<comment type="caution">
    <text evidence="1">The sequence shown here is derived from an EMBL/GenBank/DDBJ whole genome shotgun (WGS) entry which is preliminary data.</text>
</comment>
<sequence>MRTFPNIMVTFTAIISKFGEMGEKTGWTYVDIPADVAQQIKPGNKKSFRVRGALDHYTIAGVAVMHIGNGSFILTLNADMRKGIHKREGAMLQVSLEEDVDFKLVVPDDLHECLADEPEALHFFNSLLESHRRYFVNWLNSAKTIETRAKRIAMICHAMSNRMTYSEMIRAGRNPS</sequence>
<keyword evidence="2" id="KW-1185">Reference proteome</keyword>
<reference evidence="1" key="2">
    <citation type="submission" date="2020-09" db="EMBL/GenBank/DDBJ databases">
        <authorList>
            <person name="Sun Q."/>
            <person name="Sedlacek I."/>
        </authorList>
    </citation>
    <scope>NUCLEOTIDE SEQUENCE</scope>
    <source>
        <strain evidence="1">CCM 8711</strain>
    </source>
</reference>
<dbReference type="InterPro" id="IPR037079">
    <property type="entry name" value="AF2212/PG0164-like_sf"/>
</dbReference>
<evidence type="ECO:0000313" key="1">
    <source>
        <dbReference type="EMBL" id="GGI52488.1"/>
    </source>
</evidence>
<evidence type="ECO:0000313" key="2">
    <source>
        <dbReference type="Proteomes" id="UP000662074"/>
    </source>
</evidence>
<protein>
    <recommendedName>
        <fullName evidence="3">DUF1905 domain-containing protein</fullName>
    </recommendedName>
</protein>
<dbReference type="Pfam" id="PF13376">
    <property type="entry name" value="OmdA"/>
    <property type="match status" value="1"/>
</dbReference>